<feature type="region of interest" description="Disordered" evidence="1">
    <location>
        <begin position="107"/>
        <end position="149"/>
    </location>
</feature>
<dbReference type="AlphaFoldDB" id="A0A4C1YV04"/>
<dbReference type="Proteomes" id="UP000299102">
    <property type="component" value="Unassembled WGS sequence"/>
</dbReference>
<proteinExistence type="predicted"/>
<organism evidence="2 3">
    <name type="scientific">Eumeta variegata</name>
    <name type="common">Bagworm moth</name>
    <name type="synonym">Eumeta japonica</name>
    <dbReference type="NCBI Taxonomy" id="151549"/>
    <lineage>
        <taxon>Eukaryota</taxon>
        <taxon>Metazoa</taxon>
        <taxon>Ecdysozoa</taxon>
        <taxon>Arthropoda</taxon>
        <taxon>Hexapoda</taxon>
        <taxon>Insecta</taxon>
        <taxon>Pterygota</taxon>
        <taxon>Neoptera</taxon>
        <taxon>Endopterygota</taxon>
        <taxon>Lepidoptera</taxon>
        <taxon>Glossata</taxon>
        <taxon>Ditrysia</taxon>
        <taxon>Tineoidea</taxon>
        <taxon>Psychidae</taxon>
        <taxon>Oiketicinae</taxon>
        <taxon>Eumeta</taxon>
    </lineage>
</organism>
<keyword evidence="3" id="KW-1185">Reference proteome</keyword>
<protein>
    <submittedName>
        <fullName evidence="2">Uncharacterized protein</fullName>
    </submittedName>
</protein>
<feature type="compositionally biased region" description="Basic and acidic residues" evidence="1">
    <location>
        <begin position="114"/>
        <end position="123"/>
    </location>
</feature>
<feature type="region of interest" description="Disordered" evidence="1">
    <location>
        <begin position="59"/>
        <end position="80"/>
    </location>
</feature>
<reference evidence="2 3" key="1">
    <citation type="journal article" date="2019" name="Commun. Biol.">
        <title>The bagworm genome reveals a unique fibroin gene that provides high tensile strength.</title>
        <authorList>
            <person name="Kono N."/>
            <person name="Nakamura H."/>
            <person name="Ohtoshi R."/>
            <person name="Tomita M."/>
            <person name="Numata K."/>
            <person name="Arakawa K."/>
        </authorList>
    </citation>
    <scope>NUCLEOTIDE SEQUENCE [LARGE SCALE GENOMIC DNA]</scope>
</reference>
<name>A0A4C1YV04_EUMVA</name>
<sequence length="149" mass="16889">MKNRRGPLKEVRVEPFFEFPAGDLYLSRRAPIVSDGLNSYLGPAGGGIKRVRFYLARTRIADRRRPRPARPPPPPRALANYSVKERKNSDKDFIREIRKVYRREKPACPRGGRVRSDRREKAAEQVVSTGLVNNPPLTSGRELAARAPS</sequence>
<comment type="caution">
    <text evidence="2">The sequence shown here is derived from an EMBL/GenBank/DDBJ whole genome shotgun (WGS) entry which is preliminary data.</text>
</comment>
<evidence type="ECO:0000313" key="3">
    <source>
        <dbReference type="Proteomes" id="UP000299102"/>
    </source>
</evidence>
<feature type="compositionally biased region" description="Polar residues" evidence="1">
    <location>
        <begin position="126"/>
        <end position="137"/>
    </location>
</feature>
<accession>A0A4C1YV04</accession>
<evidence type="ECO:0000256" key="1">
    <source>
        <dbReference type="SAM" id="MobiDB-lite"/>
    </source>
</evidence>
<dbReference type="EMBL" id="BGZK01001371">
    <property type="protein sequence ID" value="GBP78499.1"/>
    <property type="molecule type" value="Genomic_DNA"/>
</dbReference>
<gene>
    <name evidence="2" type="ORF">EVAR_67253_1</name>
</gene>
<evidence type="ECO:0000313" key="2">
    <source>
        <dbReference type="EMBL" id="GBP78499.1"/>
    </source>
</evidence>